<dbReference type="InterPro" id="IPR000802">
    <property type="entry name" value="Arsenical_pump_ArsB"/>
</dbReference>
<dbReference type="GO" id="GO:0015105">
    <property type="term" value="F:arsenite transmembrane transporter activity"/>
    <property type="evidence" value="ECO:0007669"/>
    <property type="project" value="InterPro"/>
</dbReference>
<feature type="transmembrane region" description="Helical" evidence="8">
    <location>
        <begin position="98"/>
        <end position="116"/>
    </location>
</feature>
<evidence type="ECO:0000256" key="7">
    <source>
        <dbReference type="ARBA" id="ARBA00023136"/>
    </source>
</evidence>
<comment type="subcellular location">
    <subcellularLocation>
        <location evidence="1">Cell membrane</location>
        <topology evidence="1">Multi-pass membrane protein</topology>
    </subcellularLocation>
</comment>
<comment type="similarity">
    <text evidence="2">Belongs to the CitM (TC 2.A.11) transporter family.</text>
</comment>
<feature type="transmembrane region" description="Helical" evidence="8">
    <location>
        <begin position="322"/>
        <end position="348"/>
    </location>
</feature>
<dbReference type="STRING" id="34103.SAMN05421778_1336"/>
<keyword evidence="4" id="KW-1003">Cell membrane</keyword>
<evidence type="ECO:0000313" key="11">
    <source>
        <dbReference type="Proteomes" id="UP000026714"/>
    </source>
</evidence>
<dbReference type="PRINTS" id="PR00758">
    <property type="entry name" value="ARSENICPUMP"/>
</dbReference>
<evidence type="ECO:0000256" key="2">
    <source>
        <dbReference type="ARBA" id="ARBA00009843"/>
    </source>
</evidence>
<feature type="transmembrane region" description="Helical" evidence="8">
    <location>
        <begin position="360"/>
        <end position="385"/>
    </location>
</feature>
<evidence type="ECO:0000313" key="10">
    <source>
        <dbReference type="EMBL" id="KDB54030.1"/>
    </source>
</evidence>
<feature type="transmembrane region" description="Helical" evidence="8">
    <location>
        <begin position="186"/>
        <end position="206"/>
    </location>
</feature>
<dbReference type="RefSeq" id="WP_051631463.1">
    <property type="nucleotide sequence ID" value="NZ_AZRA01000008.1"/>
</dbReference>
<protein>
    <submittedName>
        <fullName evidence="10">Putative membrane anion transport protein</fullName>
    </submittedName>
</protein>
<dbReference type="Pfam" id="PF03600">
    <property type="entry name" value="CitMHS"/>
    <property type="match status" value="1"/>
</dbReference>
<keyword evidence="5 8" id="KW-0812">Transmembrane</keyword>
<accession>A0A059KRS2</accession>
<dbReference type="CDD" id="cd01117">
    <property type="entry name" value="YbiR_permease"/>
    <property type="match status" value="1"/>
</dbReference>
<keyword evidence="6 8" id="KW-1133">Transmembrane helix</keyword>
<evidence type="ECO:0000256" key="1">
    <source>
        <dbReference type="ARBA" id="ARBA00004651"/>
    </source>
</evidence>
<feature type="transmembrane region" description="Helical" evidence="8">
    <location>
        <begin position="283"/>
        <end position="302"/>
    </location>
</feature>
<reference evidence="10 11" key="1">
    <citation type="journal article" date="2014" name="FEMS Microbiol. Ecol.">
        <title>Sphaerotilus natans encrusted with nanoball-shaped Fe(III) oxide minerals formed by nitrate-reducing mixotrophic Fe(II) oxidation.</title>
        <authorList>
            <person name="Park S."/>
            <person name="Kim D.H."/>
            <person name="Lee J.H."/>
            <person name="Hur H.G."/>
        </authorList>
    </citation>
    <scope>NUCLEOTIDE SEQUENCE [LARGE SCALE GENOMIC DNA]</scope>
    <source>
        <strain evidence="10 11">DSM 6575</strain>
    </source>
</reference>
<feature type="transmembrane region" description="Helical" evidence="8">
    <location>
        <begin position="237"/>
        <end position="254"/>
    </location>
</feature>
<feature type="domain" description="Citrate transporter-like" evidence="9">
    <location>
        <begin position="32"/>
        <end position="370"/>
    </location>
</feature>
<dbReference type="eggNOG" id="COG1055">
    <property type="taxonomic scope" value="Bacteria"/>
</dbReference>
<dbReference type="AlphaFoldDB" id="A0A059KRS2"/>
<dbReference type="InterPro" id="IPR004680">
    <property type="entry name" value="Cit_transptr-like_dom"/>
</dbReference>
<feature type="transmembrane region" description="Helical" evidence="8">
    <location>
        <begin position="41"/>
        <end position="59"/>
    </location>
</feature>
<dbReference type="PANTHER" id="PTHR43302">
    <property type="entry name" value="TRANSPORTER ARSB-RELATED"/>
    <property type="match status" value="1"/>
</dbReference>
<proteinExistence type="inferred from homology"/>
<dbReference type="GO" id="GO:0005886">
    <property type="term" value="C:plasma membrane"/>
    <property type="evidence" value="ECO:0007669"/>
    <property type="project" value="UniProtKB-SubCell"/>
</dbReference>
<evidence type="ECO:0000256" key="6">
    <source>
        <dbReference type="ARBA" id="ARBA00022989"/>
    </source>
</evidence>
<keyword evidence="11" id="KW-1185">Reference proteome</keyword>
<keyword evidence="3" id="KW-0813">Transport</keyword>
<dbReference type="Proteomes" id="UP000026714">
    <property type="component" value="Unassembled WGS sequence"/>
</dbReference>
<feature type="transmembrane region" description="Helical" evidence="8">
    <location>
        <begin position="15"/>
        <end position="34"/>
    </location>
</feature>
<dbReference type="PANTHER" id="PTHR43302:SF5">
    <property type="entry name" value="TRANSPORTER ARSB-RELATED"/>
    <property type="match status" value="1"/>
</dbReference>
<dbReference type="EMBL" id="AZRA01000008">
    <property type="protein sequence ID" value="KDB54030.1"/>
    <property type="molecule type" value="Genomic_DNA"/>
</dbReference>
<gene>
    <name evidence="10" type="ORF">X805_04040</name>
</gene>
<evidence type="ECO:0000256" key="4">
    <source>
        <dbReference type="ARBA" id="ARBA00022475"/>
    </source>
</evidence>
<feature type="transmembrane region" description="Helical" evidence="8">
    <location>
        <begin position="405"/>
        <end position="422"/>
    </location>
</feature>
<dbReference type="PATRIC" id="fig|1286631.3.peg.397"/>
<evidence type="ECO:0000259" key="9">
    <source>
        <dbReference type="Pfam" id="PF03600"/>
    </source>
</evidence>
<comment type="caution">
    <text evidence="10">The sequence shown here is derived from an EMBL/GenBank/DDBJ whole genome shotgun (WGS) entry which is preliminary data.</text>
</comment>
<name>A0A059KRS2_9BURK</name>
<keyword evidence="7 8" id="KW-0472">Membrane</keyword>
<organism evidence="10 11">
    <name type="scientific">Sphaerotilus natans subsp. natans DSM 6575</name>
    <dbReference type="NCBI Taxonomy" id="1286631"/>
    <lineage>
        <taxon>Bacteria</taxon>
        <taxon>Pseudomonadati</taxon>
        <taxon>Pseudomonadota</taxon>
        <taxon>Betaproteobacteria</taxon>
        <taxon>Burkholderiales</taxon>
        <taxon>Sphaerotilaceae</taxon>
        <taxon>Sphaerotilus</taxon>
    </lineage>
</organism>
<evidence type="ECO:0000256" key="3">
    <source>
        <dbReference type="ARBA" id="ARBA00022448"/>
    </source>
</evidence>
<evidence type="ECO:0000256" key="8">
    <source>
        <dbReference type="SAM" id="Phobius"/>
    </source>
</evidence>
<feature type="transmembrane region" description="Helical" evidence="8">
    <location>
        <begin position="65"/>
        <end position="86"/>
    </location>
</feature>
<sequence length="423" mass="43741">MSLPALLSTDGLHDAYVLAVFATVYLGMILGGLPKLHLDRTGVALLGAIAIVGAEVMTPEAAARAIHLPTILLLFSFMVISAQMRLGGFYGAVTRRIAALPLGPAGLMGVVIAVAAALSAVFSNDIVCLAVAPVLAEACLRRRLDPVPFLLGLACASNIGSAATLIGNPQNMLIGEVLKMPFAGYALQAIGPVVVGLLALWALLAVSMRRTPPVAEPDPAQLAAVVAEGPPFDRWQTAKGLAVALALVGVFLFTDWPRDVAALAGAGVLLLSQRFHSSKVMGLIDWELLILFMGLFVVNHALEQTGLTRQAVAWLGAQGVDLADPATLFVAILGLSNLVSNVPAVMVLMPLANTGSGEHVGVTLALVSTMAGNLLIVGSIANIIVVDAAARCGITIDWRRHARTGVPVTLVTLAVVAGWLALG</sequence>
<evidence type="ECO:0000256" key="5">
    <source>
        <dbReference type="ARBA" id="ARBA00022692"/>
    </source>
</evidence>